<protein>
    <submittedName>
        <fullName evidence="1">Hydrolase of the HAD superfamily</fullName>
    </submittedName>
</protein>
<dbReference type="SUPFAM" id="SSF56784">
    <property type="entry name" value="HAD-like"/>
    <property type="match status" value="1"/>
</dbReference>
<reference evidence="1 2" key="1">
    <citation type="submission" date="2023-07" db="EMBL/GenBank/DDBJ databases">
        <title>Sequencing the genomes of 1000 actinobacteria strains.</title>
        <authorList>
            <person name="Klenk H.-P."/>
        </authorList>
    </citation>
    <scope>NUCLEOTIDE SEQUENCE [LARGE SCALE GENOMIC DNA]</scope>
    <source>
        <strain evidence="1 2">DSM 102162</strain>
    </source>
</reference>
<dbReference type="SFLD" id="SFLDG01129">
    <property type="entry name" value="C1.5:_HAD__Beta-PGM__Phosphata"/>
    <property type="match status" value="1"/>
</dbReference>
<gene>
    <name evidence="1" type="ORF">J2S49_000879</name>
</gene>
<dbReference type="PANTHER" id="PTHR43611">
    <property type="entry name" value="ALPHA-D-GLUCOSE 1-PHOSPHATE PHOSPHATASE"/>
    <property type="match status" value="1"/>
</dbReference>
<evidence type="ECO:0000313" key="1">
    <source>
        <dbReference type="EMBL" id="MDP9800803.1"/>
    </source>
</evidence>
<name>A0ABT9NAS5_9ACTO</name>
<proteinExistence type="predicted"/>
<dbReference type="SFLD" id="SFLDS00003">
    <property type="entry name" value="Haloacid_Dehalogenase"/>
    <property type="match status" value="1"/>
</dbReference>
<dbReference type="GO" id="GO:0016787">
    <property type="term" value="F:hydrolase activity"/>
    <property type="evidence" value="ECO:0007669"/>
    <property type="project" value="UniProtKB-KW"/>
</dbReference>
<dbReference type="PANTHER" id="PTHR43611:SF3">
    <property type="entry name" value="FLAVIN MONONUCLEOTIDE HYDROLASE 1, CHLOROPLATIC"/>
    <property type="match status" value="1"/>
</dbReference>
<dbReference type="RefSeq" id="WP_278058268.1">
    <property type="nucleotide sequence ID" value="NZ_CP121247.1"/>
</dbReference>
<dbReference type="NCBIfam" id="TIGR01509">
    <property type="entry name" value="HAD-SF-IA-v3"/>
    <property type="match status" value="1"/>
</dbReference>
<accession>A0ABT9NAS5</accession>
<dbReference type="InterPro" id="IPR023214">
    <property type="entry name" value="HAD_sf"/>
</dbReference>
<dbReference type="InterPro" id="IPR036412">
    <property type="entry name" value="HAD-like_sf"/>
</dbReference>
<dbReference type="PRINTS" id="PR00413">
    <property type="entry name" value="HADHALOGNASE"/>
</dbReference>
<keyword evidence="2" id="KW-1185">Reference proteome</keyword>
<dbReference type="EMBL" id="JAUSQW010000001">
    <property type="protein sequence ID" value="MDP9800803.1"/>
    <property type="molecule type" value="Genomic_DNA"/>
</dbReference>
<sequence>MRKILFDLWGLFMQVQSEEQKVALEEYVEIEKYGVTPEQFRAKYRELREPLDANKWGFPEYLEVMGTDLGMAFPDIDGFTRADYETWNRPDPEMVAWLDELTERGLEVGLLSNVPMATLNMLWEDQPWLLKFRPRIFSAVIGAAKPRKEAFAIAAELLGEEPSNVLFFDDTVENVEAARAAGFNAHHFVGIEDAKPVLEAFLADGSLPEGDAGAN</sequence>
<dbReference type="Gene3D" id="3.40.50.1000">
    <property type="entry name" value="HAD superfamily/HAD-like"/>
    <property type="match status" value="1"/>
</dbReference>
<evidence type="ECO:0000313" key="2">
    <source>
        <dbReference type="Proteomes" id="UP001235966"/>
    </source>
</evidence>
<organism evidence="1 2">
    <name type="scientific">Arcanobacterium wilhelmae</name>
    <dbReference type="NCBI Taxonomy" id="1803177"/>
    <lineage>
        <taxon>Bacteria</taxon>
        <taxon>Bacillati</taxon>
        <taxon>Actinomycetota</taxon>
        <taxon>Actinomycetes</taxon>
        <taxon>Actinomycetales</taxon>
        <taxon>Actinomycetaceae</taxon>
        <taxon>Arcanobacterium</taxon>
    </lineage>
</organism>
<comment type="caution">
    <text evidence="1">The sequence shown here is derived from an EMBL/GenBank/DDBJ whole genome shotgun (WGS) entry which is preliminary data.</text>
</comment>
<keyword evidence="1" id="KW-0378">Hydrolase</keyword>
<dbReference type="InterPro" id="IPR006439">
    <property type="entry name" value="HAD-SF_hydro_IA"/>
</dbReference>
<dbReference type="Pfam" id="PF00702">
    <property type="entry name" value="Hydrolase"/>
    <property type="match status" value="1"/>
</dbReference>
<dbReference type="Proteomes" id="UP001235966">
    <property type="component" value="Unassembled WGS sequence"/>
</dbReference>